<feature type="transmembrane region" description="Helical" evidence="1">
    <location>
        <begin position="273"/>
        <end position="290"/>
    </location>
</feature>
<protein>
    <recommendedName>
        <fullName evidence="4">Acyltransferase</fullName>
    </recommendedName>
</protein>
<proteinExistence type="predicted"/>
<organism evidence="2 3">
    <name type="scientific">Pseudonocardia alaniniphila</name>
    <dbReference type="NCBI Taxonomy" id="75291"/>
    <lineage>
        <taxon>Bacteria</taxon>
        <taxon>Bacillati</taxon>
        <taxon>Actinomycetota</taxon>
        <taxon>Actinomycetes</taxon>
        <taxon>Pseudonocardiales</taxon>
        <taxon>Pseudonocardiaceae</taxon>
        <taxon>Pseudonocardia</taxon>
    </lineage>
</organism>
<dbReference type="Proteomes" id="UP001299970">
    <property type="component" value="Unassembled WGS sequence"/>
</dbReference>
<feature type="transmembrane region" description="Helical" evidence="1">
    <location>
        <begin position="95"/>
        <end position="119"/>
    </location>
</feature>
<comment type="caution">
    <text evidence="2">The sequence shown here is derived from an EMBL/GenBank/DDBJ whole genome shotgun (WGS) entry which is preliminary data.</text>
</comment>
<evidence type="ECO:0000313" key="2">
    <source>
        <dbReference type="EMBL" id="MCH6169830.1"/>
    </source>
</evidence>
<feature type="transmembrane region" description="Helical" evidence="1">
    <location>
        <begin position="388"/>
        <end position="405"/>
    </location>
</feature>
<gene>
    <name evidence="2" type="ORF">MMF94_29370</name>
</gene>
<evidence type="ECO:0000256" key="1">
    <source>
        <dbReference type="SAM" id="Phobius"/>
    </source>
</evidence>
<dbReference type="RefSeq" id="WP_241040489.1">
    <property type="nucleotide sequence ID" value="NZ_BAAAJF010000014.1"/>
</dbReference>
<name>A0ABS9TMR4_9PSEU</name>
<feature type="transmembrane region" description="Helical" evidence="1">
    <location>
        <begin position="20"/>
        <end position="39"/>
    </location>
</feature>
<feature type="transmembrane region" description="Helical" evidence="1">
    <location>
        <begin position="172"/>
        <end position="191"/>
    </location>
</feature>
<accession>A0ABS9TMR4</accession>
<evidence type="ECO:0000313" key="3">
    <source>
        <dbReference type="Proteomes" id="UP001299970"/>
    </source>
</evidence>
<feature type="transmembrane region" description="Helical" evidence="1">
    <location>
        <begin position="234"/>
        <end position="253"/>
    </location>
</feature>
<feature type="transmembrane region" description="Helical" evidence="1">
    <location>
        <begin position="343"/>
        <end position="367"/>
    </location>
</feature>
<keyword evidence="1" id="KW-1133">Transmembrane helix</keyword>
<feature type="transmembrane region" description="Helical" evidence="1">
    <location>
        <begin position="302"/>
        <end position="323"/>
    </location>
</feature>
<keyword evidence="1" id="KW-0812">Transmembrane</keyword>
<keyword evidence="1" id="KW-0472">Membrane</keyword>
<reference evidence="2 3" key="1">
    <citation type="submission" date="2022-03" db="EMBL/GenBank/DDBJ databases">
        <title>Pseudonocardia alaer sp. nov., a novel actinomycete isolated from reed forest soil.</title>
        <authorList>
            <person name="Wang L."/>
        </authorList>
    </citation>
    <scope>NUCLEOTIDE SEQUENCE [LARGE SCALE GENOMIC DNA]</scope>
    <source>
        <strain evidence="2 3">Y-16303</strain>
    </source>
</reference>
<dbReference type="EMBL" id="JAKXMK010000028">
    <property type="protein sequence ID" value="MCH6169830.1"/>
    <property type="molecule type" value="Genomic_DNA"/>
</dbReference>
<sequence length="406" mass="42358">MLLAHGIGAVEGLPLDGELVLQTGGVVVLVSFLAVALLWKHPRFTGPVTGRPLPVVLDSPRLRDALQAVALAGAVAIVGYGFAGPQDPDANPAPRALYVLLWVGVVPASLLLGPVWRVVNPLRLLHRLVATALRMPVQGTASLPDRLGHFPADAGLFVFVWLELIAPGRDRPAVVAGFLLAYAVVHTVAALRFGARWFDRADAFETYSVLTGALAPIGRLDNGRIGLRNPLRGLAAVPAAPGLVGFVAVWWGSTVFDGLTGWIGWQALNLPPVLDTLVLIGLVLMVAGLYRAATGRLAGPLVTTLVPIAAGYTIAHYVTLLLVEGPRGLAQLAGAHLGAVTAVPAPAIVAGVQIGAVLVGHVVAVVAAHDRSVALLPEHRRLADQVPLVLLMVAYTMAGLFLLVLS</sequence>
<evidence type="ECO:0008006" key="4">
    <source>
        <dbReference type="Google" id="ProtNLM"/>
    </source>
</evidence>
<keyword evidence="3" id="KW-1185">Reference proteome</keyword>